<dbReference type="PROSITE" id="PS50995">
    <property type="entry name" value="HTH_MARR_2"/>
    <property type="match status" value="1"/>
</dbReference>
<dbReference type="AlphaFoldDB" id="A0A4U8Q4R8"/>
<dbReference type="PANTHER" id="PTHR33164:SF43">
    <property type="entry name" value="HTH-TYPE TRANSCRIPTIONAL REPRESSOR YETL"/>
    <property type="match status" value="1"/>
</dbReference>
<accession>A0A4U8Q4R8</accession>
<sequence>MKYANDLFLMNQAYATLFSVTNKLQVKGDQFMQDLTSRQYMAMLAAAHLKEGETTLNNIAKKLGTTKQSVKHLITAIEKKGYVVTVPSEQDKRAVNVKITDIGLQVMMECSERSLKFFADVFQRFTTEELEILWSLLKKMYRYDGEEMDGFEEDVDNRVVGDGELTKSQMKALEEFDRSRYYAHNGGNKSE</sequence>
<dbReference type="GO" id="GO:0003700">
    <property type="term" value="F:DNA-binding transcription factor activity"/>
    <property type="evidence" value="ECO:0007669"/>
    <property type="project" value="InterPro"/>
</dbReference>
<dbReference type="GO" id="GO:0006950">
    <property type="term" value="P:response to stress"/>
    <property type="evidence" value="ECO:0007669"/>
    <property type="project" value="TreeGrafter"/>
</dbReference>
<dbReference type="InterPro" id="IPR000835">
    <property type="entry name" value="HTH_MarR-typ"/>
</dbReference>
<keyword evidence="3" id="KW-1185">Reference proteome</keyword>
<dbReference type="Proteomes" id="UP000306509">
    <property type="component" value="Unassembled WGS sequence"/>
</dbReference>
<name>A0A4U8Q4R8_9FIRM</name>
<dbReference type="SUPFAM" id="SSF46785">
    <property type="entry name" value="Winged helix' DNA-binding domain"/>
    <property type="match status" value="1"/>
</dbReference>
<organism evidence="2 3">
    <name type="scientific">Robinsoniella peoriensis</name>
    <dbReference type="NCBI Taxonomy" id="180332"/>
    <lineage>
        <taxon>Bacteria</taxon>
        <taxon>Bacillati</taxon>
        <taxon>Bacillota</taxon>
        <taxon>Clostridia</taxon>
        <taxon>Lachnospirales</taxon>
        <taxon>Lachnospiraceae</taxon>
        <taxon>Robinsoniella</taxon>
    </lineage>
</organism>
<evidence type="ECO:0000259" key="1">
    <source>
        <dbReference type="PROSITE" id="PS50995"/>
    </source>
</evidence>
<dbReference type="PANTHER" id="PTHR33164">
    <property type="entry name" value="TRANSCRIPTIONAL REGULATOR, MARR FAMILY"/>
    <property type="match status" value="1"/>
</dbReference>
<comment type="caution">
    <text evidence="2">The sequence shown here is derived from an EMBL/GenBank/DDBJ whole genome shotgun (WGS) entry which is preliminary data.</text>
</comment>
<evidence type="ECO:0000313" key="3">
    <source>
        <dbReference type="Proteomes" id="UP000306509"/>
    </source>
</evidence>
<proteinExistence type="predicted"/>
<dbReference type="Pfam" id="PF12802">
    <property type="entry name" value="MarR_2"/>
    <property type="match status" value="1"/>
</dbReference>
<protein>
    <submittedName>
        <fullName evidence="2">Benzoate anaerobic degradation regulator</fullName>
    </submittedName>
</protein>
<reference evidence="2 3" key="1">
    <citation type="journal article" date="2019" name="Anaerobe">
        <title>Detection of Robinsoniella peoriensis in multiple bone samples of a trauma patient.</title>
        <authorList>
            <person name="Schrottner P."/>
            <person name="Hartwich K."/>
            <person name="Bunk B."/>
            <person name="Schober I."/>
            <person name="Helbig S."/>
            <person name="Rudolph W.W."/>
            <person name="Gunzer F."/>
        </authorList>
    </citation>
    <scope>NUCLEOTIDE SEQUENCE [LARGE SCALE GENOMIC DNA]</scope>
    <source>
        <strain evidence="2 3">DSM 106044</strain>
    </source>
</reference>
<dbReference type="SMART" id="SM00347">
    <property type="entry name" value="HTH_MARR"/>
    <property type="match status" value="1"/>
</dbReference>
<dbReference type="Gene3D" id="1.10.10.10">
    <property type="entry name" value="Winged helix-like DNA-binding domain superfamily/Winged helix DNA-binding domain"/>
    <property type="match status" value="1"/>
</dbReference>
<dbReference type="EMBL" id="QGQD01000069">
    <property type="protein sequence ID" value="TLC99408.1"/>
    <property type="molecule type" value="Genomic_DNA"/>
</dbReference>
<dbReference type="InterPro" id="IPR036388">
    <property type="entry name" value="WH-like_DNA-bd_sf"/>
</dbReference>
<gene>
    <name evidence="2" type="primary">badR</name>
    <name evidence="2" type="ORF">DSM106044_03611</name>
</gene>
<feature type="domain" description="HTH marR-type" evidence="1">
    <location>
        <begin position="10"/>
        <end position="142"/>
    </location>
</feature>
<dbReference type="InterPro" id="IPR036390">
    <property type="entry name" value="WH_DNA-bd_sf"/>
</dbReference>
<dbReference type="PRINTS" id="PR00598">
    <property type="entry name" value="HTHMARR"/>
</dbReference>
<dbReference type="RefSeq" id="WP_027292315.1">
    <property type="nucleotide sequence ID" value="NZ_QGQD01000069.1"/>
</dbReference>
<dbReference type="InterPro" id="IPR039422">
    <property type="entry name" value="MarR/SlyA-like"/>
</dbReference>
<dbReference type="STRING" id="180332.GCA_000797495_05636"/>
<evidence type="ECO:0000313" key="2">
    <source>
        <dbReference type="EMBL" id="TLC99408.1"/>
    </source>
</evidence>